<sequence length="94" mass="10213">MIQNLRRLGLIEALSFLLLTGVAMPLKYLAHKPEAVKIVGTAHGALWVLYIGMLGVAFLTKKLPFTLALLLGVGSVLPFGPLLFEKKLKALESK</sequence>
<evidence type="ECO:0000256" key="4">
    <source>
        <dbReference type="ARBA" id="ARBA00022989"/>
    </source>
</evidence>
<feature type="transmembrane region" description="Helical" evidence="6">
    <location>
        <begin position="6"/>
        <end position="26"/>
    </location>
</feature>
<feature type="domain" description="DUF3817" evidence="7">
    <location>
        <begin position="3"/>
        <end position="89"/>
    </location>
</feature>
<evidence type="ECO:0000256" key="1">
    <source>
        <dbReference type="ARBA" id="ARBA00004651"/>
    </source>
</evidence>
<dbReference type="AlphaFoldDB" id="A0A7W9SVR6"/>
<protein>
    <submittedName>
        <fullName evidence="8">Integral membrane protein</fullName>
    </submittedName>
</protein>
<keyword evidence="2" id="KW-1003">Cell membrane</keyword>
<feature type="transmembrane region" description="Helical" evidence="6">
    <location>
        <begin position="65"/>
        <end position="84"/>
    </location>
</feature>
<gene>
    <name evidence="8" type="ORF">HNQ39_005598</name>
</gene>
<keyword evidence="5 6" id="KW-0472">Membrane</keyword>
<evidence type="ECO:0000313" key="9">
    <source>
        <dbReference type="Proteomes" id="UP000520814"/>
    </source>
</evidence>
<keyword evidence="9" id="KW-1185">Reference proteome</keyword>
<accession>A0A7W9SVR6</accession>
<dbReference type="NCBIfam" id="TIGR03954">
    <property type="entry name" value="integ_memb_HG"/>
    <property type="match status" value="1"/>
</dbReference>
<organism evidence="8 9">
    <name type="scientific">Armatimonas rosea</name>
    <dbReference type="NCBI Taxonomy" id="685828"/>
    <lineage>
        <taxon>Bacteria</taxon>
        <taxon>Bacillati</taxon>
        <taxon>Armatimonadota</taxon>
        <taxon>Armatimonadia</taxon>
        <taxon>Armatimonadales</taxon>
        <taxon>Armatimonadaceae</taxon>
        <taxon>Armatimonas</taxon>
    </lineage>
</organism>
<feature type="transmembrane region" description="Helical" evidence="6">
    <location>
        <begin position="38"/>
        <end position="59"/>
    </location>
</feature>
<keyword evidence="4 6" id="KW-1133">Transmembrane helix</keyword>
<proteinExistence type="predicted"/>
<dbReference type="PANTHER" id="PTHR40077:SF1">
    <property type="entry name" value="MEMBRANE PROTEIN"/>
    <property type="match status" value="1"/>
</dbReference>
<evidence type="ECO:0000256" key="3">
    <source>
        <dbReference type="ARBA" id="ARBA00022692"/>
    </source>
</evidence>
<comment type="caution">
    <text evidence="8">The sequence shown here is derived from an EMBL/GenBank/DDBJ whole genome shotgun (WGS) entry which is preliminary data.</text>
</comment>
<reference evidence="8 9" key="1">
    <citation type="submission" date="2020-08" db="EMBL/GenBank/DDBJ databases">
        <title>Genomic Encyclopedia of Type Strains, Phase IV (KMG-IV): sequencing the most valuable type-strain genomes for metagenomic binning, comparative biology and taxonomic classification.</title>
        <authorList>
            <person name="Goeker M."/>
        </authorList>
    </citation>
    <scope>NUCLEOTIDE SEQUENCE [LARGE SCALE GENOMIC DNA]</scope>
    <source>
        <strain evidence="8 9">DSM 23562</strain>
    </source>
</reference>
<dbReference type="Pfam" id="PF12823">
    <property type="entry name" value="DUF3817"/>
    <property type="match status" value="1"/>
</dbReference>
<dbReference type="PANTHER" id="PTHR40077">
    <property type="entry name" value="MEMBRANE PROTEIN-RELATED"/>
    <property type="match status" value="1"/>
</dbReference>
<keyword evidence="3 6" id="KW-0812">Transmembrane</keyword>
<comment type="subcellular location">
    <subcellularLocation>
        <location evidence="1">Cell membrane</location>
        <topology evidence="1">Multi-pass membrane protein</topology>
    </subcellularLocation>
</comment>
<dbReference type="GO" id="GO:0005886">
    <property type="term" value="C:plasma membrane"/>
    <property type="evidence" value="ECO:0007669"/>
    <property type="project" value="UniProtKB-SubCell"/>
</dbReference>
<name>A0A7W9SVR6_ARMRO</name>
<evidence type="ECO:0000256" key="5">
    <source>
        <dbReference type="ARBA" id="ARBA00023136"/>
    </source>
</evidence>
<evidence type="ECO:0000313" key="8">
    <source>
        <dbReference type="EMBL" id="MBB6053756.1"/>
    </source>
</evidence>
<dbReference type="Proteomes" id="UP000520814">
    <property type="component" value="Unassembled WGS sequence"/>
</dbReference>
<evidence type="ECO:0000256" key="2">
    <source>
        <dbReference type="ARBA" id="ARBA00022475"/>
    </source>
</evidence>
<dbReference type="InterPro" id="IPR023845">
    <property type="entry name" value="DUF3817_TM"/>
</dbReference>
<dbReference type="RefSeq" id="WP_184203845.1">
    <property type="nucleotide sequence ID" value="NZ_JACHGW010000008.1"/>
</dbReference>
<evidence type="ECO:0000259" key="7">
    <source>
        <dbReference type="Pfam" id="PF12823"/>
    </source>
</evidence>
<evidence type="ECO:0000256" key="6">
    <source>
        <dbReference type="SAM" id="Phobius"/>
    </source>
</evidence>
<dbReference type="EMBL" id="JACHGW010000008">
    <property type="protein sequence ID" value="MBB6053756.1"/>
    <property type="molecule type" value="Genomic_DNA"/>
</dbReference>